<accession>A0A1Q2YJY7</accession>
<name>A0A1Q2YJY7_9ASCO</name>
<evidence type="ECO:0000313" key="2">
    <source>
        <dbReference type="EMBL" id="GAV29781.1"/>
    </source>
</evidence>
<organism evidence="2 3">
    <name type="scientific">Pichia membranifaciens</name>
    <dbReference type="NCBI Taxonomy" id="4926"/>
    <lineage>
        <taxon>Eukaryota</taxon>
        <taxon>Fungi</taxon>
        <taxon>Dikarya</taxon>
        <taxon>Ascomycota</taxon>
        <taxon>Saccharomycotina</taxon>
        <taxon>Pichiomycetes</taxon>
        <taxon>Pichiales</taxon>
        <taxon>Pichiaceae</taxon>
        <taxon>Pichia</taxon>
    </lineage>
</organism>
<feature type="compositionally biased region" description="Polar residues" evidence="1">
    <location>
        <begin position="217"/>
        <end position="230"/>
    </location>
</feature>
<feature type="compositionally biased region" description="Polar residues" evidence="1">
    <location>
        <begin position="249"/>
        <end position="258"/>
    </location>
</feature>
<evidence type="ECO:0000256" key="1">
    <source>
        <dbReference type="SAM" id="MobiDB-lite"/>
    </source>
</evidence>
<dbReference type="OrthoDB" id="10343074at2759"/>
<keyword evidence="3" id="KW-1185">Reference proteome</keyword>
<protein>
    <submittedName>
        <fullName evidence="2">Uncharacterized protein</fullName>
    </submittedName>
</protein>
<dbReference type="Proteomes" id="UP000186136">
    <property type="component" value="Unassembled WGS sequence"/>
</dbReference>
<dbReference type="EMBL" id="BDGI01000139">
    <property type="protein sequence ID" value="GAV29781.1"/>
    <property type="molecule type" value="Genomic_DNA"/>
</dbReference>
<evidence type="ECO:0000313" key="3">
    <source>
        <dbReference type="Proteomes" id="UP000186136"/>
    </source>
</evidence>
<reference evidence="2 3" key="1">
    <citation type="submission" date="2016-08" db="EMBL/GenBank/DDBJ databases">
        <title>Whole genome shotgun sequence of Pichia membranifaciens KS47-1.</title>
        <authorList>
            <person name="Konishi M."/>
            <person name="Ishida M."/>
            <person name="Arakawa T."/>
            <person name="Kato Y."/>
            <person name="Horiuchi J."/>
        </authorList>
    </citation>
    <scope>NUCLEOTIDE SEQUENCE [LARGE SCALE GENOMIC DNA]</scope>
    <source>
        <strain evidence="2 3">KS47-1</strain>
    </source>
</reference>
<proteinExistence type="predicted"/>
<gene>
    <name evidence="2" type="ORF">PMKS-003284</name>
</gene>
<feature type="region of interest" description="Disordered" evidence="1">
    <location>
        <begin position="209"/>
        <end position="274"/>
    </location>
</feature>
<comment type="caution">
    <text evidence="2">The sequence shown here is derived from an EMBL/GenBank/DDBJ whole genome shotgun (WGS) entry which is preliminary data.</text>
</comment>
<dbReference type="AlphaFoldDB" id="A0A1Q2YJY7"/>
<sequence length="274" mass="30553">MTQYQKQNLSASNIAYQVCDPNPHVPIFADQVHHNSGFSLADDDTATNFSVKLSDDNDDNEIVQSNNAMAIDPIEQLLMSTSISLNELENDFSDPFGPSIFPDSTQLYYSQPGVVNSSPTYNHPFMMDNYFVDNESIYQMYQDTDCNSLQDYSSISNIIYTKRMKEKLRRKRHASSADLTITTTSDIAKPPKVFKTSFSLNLTNSRRSNLRSKSLSAISPQKNTNTTNAKIGSADPIGITPPLTGKAFENSSPNSKATNPFYHPPEILKRLSNP</sequence>